<dbReference type="AlphaFoldDB" id="A0A9X8GWY3"/>
<dbReference type="Gene3D" id="2.60.120.1440">
    <property type="match status" value="1"/>
</dbReference>
<evidence type="ECO:0000313" key="3">
    <source>
        <dbReference type="EMBL" id="RIX83282.1"/>
    </source>
</evidence>
<protein>
    <submittedName>
        <fullName evidence="3">DUF4974 domain-containing protein</fullName>
    </submittedName>
</protein>
<dbReference type="Gene3D" id="3.55.50.30">
    <property type="match status" value="1"/>
</dbReference>
<dbReference type="PANTHER" id="PTHR30273">
    <property type="entry name" value="PERIPLASMIC SIGNAL SENSOR AND SIGMA FACTOR ACTIVATOR FECR-RELATED"/>
    <property type="match status" value="1"/>
</dbReference>
<feature type="domain" description="FecR N-terminal" evidence="2">
    <location>
        <begin position="17"/>
        <end position="57"/>
    </location>
</feature>
<dbReference type="NCBIfam" id="TIGR01409">
    <property type="entry name" value="TAT_signal_seq"/>
    <property type="match status" value="1"/>
</dbReference>
<dbReference type="InterPro" id="IPR012373">
    <property type="entry name" value="Ferrdict_sens_TM"/>
</dbReference>
<feature type="domain" description="FecR protein" evidence="1">
    <location>
        <begin position="127"/>
        <end position="219"/>
    </location>
</feature>
<evidence type="ECO:0000313" key="4">
    <source>
        <dbReference type="Proteomes" id="UP000265619"/>
    </source>
</evidence>
<keyword evidence="4" id="KW-1185">Reference proteome</keyword>
<comment type="caution">
    <text evidence="3">The sequence shown here is derived from an EMBL/GenBank/DDBJ whole genome shotgun (WGS) entry which is preliminary data.</text>
</comment>
<dbReference type="OrthoDB" id="1100567at2"/>
<evidence type="ECO:0000259" key="2">
    <source>
        <dbReference type="Pfam" id="PF16220"/>
    </source>
</evidence>
<dbReference type="Pfam" id="PF04773">
    <property type="entry name" value="FecR"/>
    <property type="match status" value="1"/>
</dbReference>
<dbReference type="PIRSF" id="PIRSF018266">
    <property type="entry name" value="FecR"/>
    <property type="match status" value="1"/>
</dbReference>
<dbReference type="GO" id="GO:0016989">
    <property type="term" value="F:sigma factor antagonist activity"/>
    <property type="evidence" value="ECO:0007669"/>
    <property type="project" value="TreeGrafter"/>
</dbReference>
<dbReference type="PROSITE" id="PS51318">
    <property type="entry name" value="TAT"/>
    <property type="match status" value="1"/>
</dbReference>
<organism evidence="3 4">
    <name type="scientific">Acidovorax cavernicola</name>
    <dbReference type="NCBI Taxonomy" id="1675792"/>
    <lineage>
        <taxon>Bacteria</taxon>
        <taxon>Pseudomonadati</taxon>
        <taxon>Pseudomonadota</taxon>
        <taxon>Betaproteobacteria</taxon>
        <taxon>Burkholderiales</taxon>
        <taxon>Comamonadaceae</taxon>
        <taxon>Acidovorax</taxon>
    </lineage>
</organism>
<gene>
    <name evidence="3" type="ORF">D3H34_07570</name>
</gene>
<name>A0A9X8GWY3_9BURK</name>
<dbReference type="Pfam" id="PF16220">
    <property type="entry name" value="DUF4880"/>
    <property type="match status" value="1"/>
</dbReference>
<evidence type="ECO:0000259" key="1">
    <source>
        <dbReference type="Pfam" id="PF04773"/>
    </source>
</evidence>
<dbReference type="EMBL" id="QXMN01000005">
    <property type="protein sequence ID" value="RIX83282.1"/>
    <property type="molecule type" value="Genomic_DNA"/>
</dbReference>
<dbReference type="PANTHER" id="PTHR30273:SF2">
    <property type="entry name" value="PROTEIN FECR"/>
    <property type="match status" value="1"/>
</dbReference>
<dbReference type="InterPro" id="IPR032623">
    <property type="entry name" value="FecR_N"/>
</dbReference>
<dbReference type="InterPro" id="IPR006860">
    <property type="entry name" value="FecR"/>
</dbReference>
<dbReference type="InterPro" id="IPR019546">
    <property type="entry name" value="TAT_signal_bac_arc"/>
</dbReference>
<proteinExistence type="predicted"/>
<sequence length="330" mass="36039">MTTHSPSPTLPETLREDAQAWVRKLHSGAATQWDAQAFRRWRDASPLHQAAFVEARQQWRMLQPALNTLVRTDAEAARLHRETLRKPAASRRAFLGMAGAAAAAGVAGVAVYSPLGLWPAAHEWNADWRTAAGEQRAIALSDQIGVTLNTRTSIRRLTSDGETVGLDLLSGEAAIEMPGSTRSFSVVAGAGRSIAESARFEISHLEGRVCVTCLAGRVRIEHPAGDRLLLARQQAVYREHSISGIAAIDPEVASAWQRGELVFKQTPLSMVLDEINRYRPGRVVLMVDSLRDKTVTATFKLDRLDLALLQMQRSFGLNARSLPAGVLVLS</sequence>
<reference evidence="3 4" key="1">
    <citation type="submission" date="2018-09" db="EMBL/GenBank/DDBJ databases">
        <title>Acidovorax cavernicola nov. sp. isolated from Gruta de las Maravillas (Aracena, Spain).</title>
        <authorList>
            <person name="Jurado V."/>
            <person name="Gutierrez-Patricio S."/>
            <person name="Gonzalez-Pimentel J.L."/>
            <person name="Miller A.Z."/>
            <person name="Laiz L."/>
            <person name="Saiz-Jimenez C."/>
        </authorList>
    </citation>
    <scope>NUCLEOTIDE SEQUENCE [LARGE SCALE GENOMIC DNA]</scope>
    <source>
        <strain evidence="3 4">1011MAR4D40.2</strain>
    </source>
</reference>
<dbReference type="Proteomes" id="UP000265619">
    <property type="component" value="Unassembled WGS sequence"/>
</dbReference>
<accession>A0A9X8GWY3</accession>
<dbReference type="RefSeq" id="WP_119552825.1">
    <property type="nucleotide sequence ID" value="NZ_QXMN01000005.1"/>
</dbReference>
<dbReference type="InterPro" id="IPR006311">
    <property type="entry name" value="TAT_signal"/>
</dbReference>